<keyword evidence="2 4" id="KW-0238">DNA-binding</keyword>
<sequence length="201" mass="21809">MAVRGRPRGFDRDAVLCRAMWMFWERGYEATSMAELTAAMGIRPPSLYAAFGSKEDLFREAVELYQRTEGSVTTAALRDGATARASIDGVLRGNAVVYTDPGKPHGCMVVLAATNCAPGNEGVRELLAQDRRDTQNSLRARMDRGVEEGDLPECLDTAALAAYYTTVFYGLSLQARDGASREELLGVVDAAMTAWDVLTAT</sequence>
<evidence type="ECO:0000256" key="3">
    <source>
        <dbReference type="ARBA" id="ARBA00023163"/>
    </source>
</evidence>
<feature type="DNA-binding region" description="H-T-H motif" evidence="4">
    <location>
        <begin position="32"/>
        <end position="51"/>
    </location>
</feature>
<name>A0ABT7A485_9ACTN</name>
<accession>A0ABT7A485</accession>
<dbReference type="RefSeq" id="WP_274046001.1">
    <property type="nucleotide sequence ID" value="NZ_JANCPR020000036.1"/>
</dbReference>
<gene>
    <name evidence="6" type="ORF">NMN56_030155</name>
</gene>
<evidence type="ECO:0000256" key="4">
    <source>
        <dbReference type="PROSITE-ProRule" id="PRU00335"/>
    </source>
</evidence>
<proteinExistence type="predicted"/>
<dbReference type="Gene3D" id="1.10.10.60">
    <property type="entry name" value="Homeodomain-like"/>
    <property type="match status" value="1"/>
</dbReference>
<dbReference type="Pfam" id="PF16925">
    <property type="entry name" value="TetR_C_13"/>
    <property type="match status" value="1"/>
</dbReference>
<organism evidence="6 7">
    <name type="scientific">Streptomyces iconiensis</name>
    <dbReference type="NCBI Taxonomy" id="1384038"/>
    <lineage>
        <taxon>Bacteria</taxon>
        <taxon>Bacillati</taxon>
        <taxon>Actinomycetota</taxon>
        <taxon>Actinomycetes</taxon>
        <taxon>Kitasatosporales</taxon>
        <taxon>Streptomycetaceae</taxon>
        <taxon>Streptomyces</taxon>
    </lineage>
</organism>
<keyword evidence="1" id="KW-0805">Transcription regulation</keyword>
<protein>
    <submittedName>
        <fullName evidence="6">TetR/AcrR family transcriptional regulator</fullName>
    </submittedName>
</protein>
<dbReference type="SUPFAM" id="SSF46689">
    <property type="entry name" value="Homeodomain-like"/>
    <property type="match status" value="1"/>
</dbReference>
<dbReference type="InterPro" id="IPR036271">
    <property type="entry name" value="Tet_transcr_reg_TetR-rel_C_sf"/>
</dbReference>
<evidence type="ECO:0000256" key="1">
    <source>
        <dbReference type="ARBA" id="ARBA00023015"/>
    </source>
</evidence>
<dbReference type="PANTHER" id="PTHR47506:SF1">
    <property type="entry name" value="HTH-TYPE TRANSCRIPTIONAL REGULATOR YJDC"/>
    <property type="match status" value="1"/>
</dbReference>
<comment type="caution">
    <text evidence="6">The sequence shown here is derived from an EMBL/GenBank/DDBJ whole genome shotgun (WGS) entry which is preliminary data.</text>
</comment>
<dbReference type="Gene3D" id="1.10.357.10">
    <property type="entry name" value="Tetracycline Repressor, domain 2"/>
    <property type="match status" value="1"/>
</dbReference>
<feature type="domain" description="HTH tetR-type" evidence="5">
    <location>
        <begin position="9"/>
        <end position="69"/>
    </location>
</feature>
<dbReference type="InterPro" id="IPR001647">
    <property type="entry name" value="HTH_TetR"/>
</dbReference>
<evidence type="ECO:0000313" key="7">
    <source>
        <dbReference type="Proteomes" id="UP001214441"/>
    </source>
</evidence>
<dbReference type="InterPro" id="IPR009057">
    <property type="entry name" value="Homeodomain-like_sf"/>
</dbReference>
<dbReference type="PROSITE" id="PS50977">
    <property type="entry name" value="HTH_TETR_2"/>
    <property type="match status" value="1"/>
</dbReference>
<keyword evidence="7" id="KW-1185">Reference proteome</keyword>
<keyword evidence="3" id="KW-0804">Transcription</keyword>
<evidence type="ECO:0000256" key="2">
    <source>
        <dbReference type="ARBA" id="ARBA00023125"/>
    </source>
</evidence>
<dbReference type="SUPFAM" id="SSF48498">
    <property type="entry name" value="Tetracyclin repressor-like, C-terminal domain"/>
    <property type="match status" value="1"/>
</dbReference>
<evidence type="ECO:0000259" key="5">
    <source>
        <dbReference type="PROSITE" id="PS50977"/>
    </source>
</evidence>
<dbReference type="EMBL" id="JANCPR020000036">
    <property type="protein sequence ID" value="MDJ1136135.1"/>
    <property type="molecule type" value="Genomic_DNA"/>
</dbReference>
<dbReference type="Proteomes" id="UP001214441">
    <property type="component" value="Unassembled WGS sequence"/>
</dbReference>
<dbReference type="Pfam" id="PF00440">
    <property type="entry name" value="TetR_N"/>
    <property type="match status" value="1"/>
</dbReference>
<dbReference type="InterPro" id="IPR011075">
    <property type="entry name" value="TetR_C"/>
</dbReference>
<reference evidence="6 7" key="1">
    <citation type="submission" date="2023-05" db="EMBL/GenBank/DDBJ databases">
        <title>Streptantibioticus silvisoli sp. nov., acidotolerant actinomycetes 1 from pine litter.</title>
        <authorList>
            <person name="Swiecimska M."/>
            <person name="Golinska P."/>
            <person name="Sangal V."/>
            <person name="Wachnowicz B."/>
            <person name="Goodfellow M."/>
        </authorList>
    </citation>
    <scope>NUCLEOTIDE SEQUENCE [LARGE SCALE GENOMIC DNA]</scope>
    <source>
        <strain evidence="6 7">DSM 42109</strain>
    </source>
</reference>
<evidence type="ECO:0000313" key="6">
    <source>
        <dbReference type="EMBL" id="MDJ1136135.1"/>
    </source>
</evidence>
<dbReference type="PANTHER" id="PTHR47506">
    <property type="entry name" value="TRANSCRIPTIONAL REGULATORY PROTEIN"/>
    <property type="match status" value="1"/>
</dbReference>